<dbReference type="Proteomes" id="UP000191448">
    <property type="component" value="Unassembled WGS sequence"/>
</dbReference>
<dbReference type="InterPro" id="IPR015797">
    <property type="entry name" value="NUDIX_hydrolase-like_dom_sf"/>
</dbReference>
<proteinExistence type="predicted"/>
<dbReference type="AlphaFoldDB" id="A0A1V4SWH3"/>
<dbReference type="EMBL" id="LTAY01000028">
    <property type="protein sequence ID" value="OPX48760.1"/>
    <property type="molecule type" value="Genomic_DNA"/>
</dbReference>
<dbReference type="GO" id="GO:0006753">
    <property type="term" value="P:nucleoside phosphate metabolic process"/>
    <property type="evidence" value="ECO:0007669"/>
    <property type="project" value="TreeGrafter"/>
</dbReference>
<evidence type="ECO:0000313" key="4">
    <source>
        <dbReference type="EMBL" id="OPX48760.1"/>
    </source>
</evidence>
<organism evidence="4 5">
    <name type="scientific">Clostridium thermobutyricum DSM 4928</name>
    <dbReference type="NCBI Taxonomy" id="1121339"/>
    <lineage>
        <taxon>Bacteria</taxon>
        <taxon>Bacillati</taxon>
        <taxon>Bacillota</taxon>
        <taxon>Clostridia</taxon>
        <taxon>Eubacteriales</taxon>
        <taxon>Clostridiaceae</taxon>
        <taxon>Clostridium</taxon>
    </lineage>
</organism>
<dbReference type="GO" id="GO:0019693">
    <property type="term" value="P:ribose phosphate metabolic process"/>
    <property type="evidence" value="ECO:0007669"/>
    <property type="project" value="TreeGrafter"/>
</dbReference>
<feature type="domain" description="Nudix hydrolase" evidence="3">
    <location>
        <begin position="51"/>
        <end position="184"/>
    </location>
</feature>
<evidence type="ECO:0000256" key="2">
    <source>
        <dbReference type="ARBA" id="ARBA00022801"/>
    </source>
</evidence>
<comment type="caution">
    <text evidence="4">The sequence shown here is derived from an EMBL/GenBank/DDBJ whole genome shotgun (WGS) entry which is preliminary data.</text>
</comment>
<dbReference type="Gene3D" id="3.90.79.10">
    <property type="entry name" value="Nucleoside Triphosphate Pyrophosphohydrolase"/>
    <property type="match status" value="1"/>
</dbReference>
<dbReference type="PANTHER" id="PTHR11839">
    <property type="entry name" value="UDP/ADP-SUGAR PYROPHOSPHATASE"/>
    <property type="match status" value="1"/>
</dbReference>
<sequence length="184" mass="21017">MKLLKIEKQTNNKYLNLYKLTLRNKKDNIKEYFMASRREKEELACVTKNHEKADGVMIIPITKEGEIVLIKQYRAPIDDYLYEFPAGMVDPGEDFIEAGKRELFEETGLNCVSYEVLVKPSYTSVGMTDETTAVIKMIVEGEVSTSNLEENEEIEVIKIKLEDAKEFAKNNNVSIKGAIILNLI</sequence>
<dbReference type="GO" id="GO:0047631">
    <property type="term" value="F:ADP-ribose diphosphatase activity"/>
    <property type="evidence" value="ECO:0007669"/>
    <property type="project" value="UniProtKB-EC"/>
</dbReference>
<name>A0A1V4SWH3_9CLOT</name>
<dbReference type="CDD" id="cd03424">
    <property type="entry name" value="NUDIX_ADPRase_Nudt5_UGPPase_Nudt14"/>
    <property type="match status" value="1"/>
</dbReference>
<dbReference type="SUPFAM" id="SSF55811">
    <property type="entry name" value="Nudix"/>
    <property type="match status" value="1"/>
</dbReference>
<reference evidence="4 5" key="1">
    <citation type="submission" date="2016-02" db="EMBL/GenBank/DDBJ databases">
        <title>Genome sequence of Clostridium thermobutyricum DSM 4928.</title>
        <authorList>
            <person name="Poehlein A."/>
            <person name="Daniel R."/>
        </authorList>
    </citation>
    <scope>NUCLEOTIDE SEQUENCE [LARGE SCALE GENOMIC DNA]</scope>
    <source>
        <strain evidence="4 5">DSM 4928</strain>
    </source>
</reference>
<evidence type="ECO:0000313" key="5">
    <source>
        <dbReference type="Proteomes" id="UP000191448"/>
    </source>
</evidence>
<keyword evidence="2 4" id="KW-0378">Hydrolase</keyword>
<dbReference type="InterPro" id="IPR000086">
    <property type="entry name" value="NUDIX_hydrolase_dom"/>
</dbReference>
<dbReference type="Pfam" id="PF00293">
    <property type="entry name" value="NUDIX"/>
    <property type="match status" value="1"/>
</dbReference>
<gene>
    <name evidence="4" type="primary">nudF_1</name>
    <name evidence="4" type="ORF">CLTHE_10490</name>
</gene>
<dbReference type="RefSeq" id="WP_080022325.1">
    <property type="nucleotide sequence ID" value="NZ_LTAY01000028.1"/>
</dbReference>
<evidence type="ECO:0000259" key="3">
    <source>
        <dbReference type="PROSITE" id="PS51462"/>
    </source>
</evidence>
<dbReference type="PROSITE" id="PS51462">
    <property type="entry name" value="NUDIX"/>
    <property type="match status" value="1"/>
</dbReference>
<accession>A0A1V4SWH3</accession>
<dbReference type="PANTHER" id="PTHR11839:SF18">
    <property type="entry name" value="NUDIX HYDROLASE DOMAIN-CONTAINING PROTEIN"/>
    <property type="match status" value="1"/>
</dbReference>
<comment type="cofactor">
    <cofactor evidence="1">
        <name>Mg(2+)</name>
        <dbReference type="ChEBI" id="CHEBI:18420"/>
    </cofactor>
</comment>
<dbReference type="EC" id="3.6.1.13" evidence="4"/>
<evidence type="ECO:0000256" key="1">
    <source>
        <dbReference type="ARBA" id="ARBA00001946"/>
    </source>
</evidence>
<protein>
    <submittedName>
        <fullName evidence="4">ADP-ribose pyrophosphatase</fullName>
        <ecNumber evidence="4">3.6.1.13</ecNumber>
    </submittedName>
</protein>
<dbReference type="OrthoDB" id="9788922at2"/>